<organism evidence="2 3">
    <name type="scientific">Kingdonia uniflora</name>
    <dbReference type="NCBI Taxonomy" id="39325"/>
    <lineage>
        <taxon>Eukaryota</taxon>
        <taxon>Viridiplantae</taxon>
        <taxon>Streptophyta</taxon>
        <taxon>Embryophyta</taxon>
        <taxon>Tracheophyta</taxon>
        <taxon>Spermatophyta</taxon>
        <taxon>Magnoliopsida</taxon>
        <taxon>Ranunculales</taxon>
        <taxon>Circaeasteraceae</taxon>
        <taxon>Kingdonia</taxon>
    </lineage>
</organism>
<evidence type="ECO:0000313" key="3">
    <source>
        <dbReference type="Proteomes" id="UP000541444"/>
    </source>
</evidence>
<gene>
    <name evidence="2" type="ORF">GIB67_029507</name>
</gene>
<comment type="caution">
    <text evidence="2">The sequence shown here is derived from an EMBL/GenBank/DDBJ whole genome shotgun (WGS) entry which is preliminary data.</text>
</comment>
<name>A0A7J7NY39_9MAGN</name>
<dbReference type="Proteomes" id="UP000541444">
    <property type="component" value="Unassembled WGS sequence"/>
</dbReference>
<dbReference type="OrthoDB" id="1714540at2759"/>
<keyword evidence="3" id="KW-1185">Reference proteome</keyword>
<dbReference type="InterPro" id="IPR039312">
    <property type="entry name" value="ZPR"/>
</dbReference>
<reference evidence="2 3" key="1">
    <citation type="journal article" date="2020" name="IScience">
        <title>Genome Sequencing of the Endangered Kingdonia uniflora (Circaeasteraceae, Ranunculales) Reveals Potential Mechanisms of Evolutionary Specialization.</title>
        <authorList>
            <person name="Sun Y."/>
            <person name="Deng T."/>
            <person name="Zhang A."/>
            <person name="Moore M.J."/>
            <person name="Landis J.B."/>
            <person name="Lin N."/>
            <person name="Zhang H."/>
            <person name="Zhang X."/>
            <person name="Huang J."/>
            <person name="Zhang X."/>
            <person name="Sun H."/>
            <person name="Wang H."/>
        </authorList>
    </citation>
    <scope>NUCLEOTIDE SEQUENCE [LARGE SCALE GENOMIC DNA]</scope>
    <source>
        <strain evidence="2">TB1705</strain>
        <tissue evidence="2">Leaf</tissue>
    </source>
</reference>
<dbReference type="PANTHER" id="PTHR33601:SF1">
    <property type="entry name" value="PROTEIN LITTLE ZIPPER 4"/>
    <property type="match status" value="1"/>
</dbReference>
<accession>A0A7J7NY39</accession>
<protein>
    <submittedName>
        <fullName evidence="2">Uncharacterized protein</fullName>
    </submittedName>
</protein>
<feature type="compositionally biased region" description="Polar residues" evidence="1">
    <location>
        <begin position="68"/>
        <end position="81"/>
    </location>
</feature>
<dbReference type="PANTHER" id="PTHR33601">
    <property type="entry name" value="PROTEIN LITTLE ZIPPER 4"/>
    <property type="match status" value="1"/>
</dbReference>
<feature type="compositionally biased region" description="Low complexity" evidence="1">
    <location>
        <begin position="82"/>
        <end position="99"/>
    </location>
</feature>
<evidence type="ECO:0000256" key="1">
    <source>
        <dbReference type="SAM" id="MobiDB-lite"/>
    </source>
</evidence>
<evidence type="ECO:0000313" key="2">
    <source>
        <dbReference type="EMBL" id="KAF6172089.1"/>
    </source>
</evidence>
<dbReference type="AlphaFoldDB" id="A0A7J7NY39"/>
<feature type="region of interest" description="Disordered" evidence="1">
    <location>
        <begin position="68"/>
        <end position="99"/>
    </location>
</feature>
<sequence length="99" mass="11177">MNNNGFFSSGEDDDSGNTWFRGMERLNSNLYLQNCYIIQENERLRKKAQLLNLENQALLSELKQKISIASQKPNSNSIPDLNNSSSSTMMNSPTNNSKS</sequence>
<dbReference type="EMBL" id="JACGCM010000445">
    <property type="protein sequence ID" value="KAF6172089.1"/>
    <property type="molecule type" value="Genomic_DNA"/>
</dbReference>
<proteinExistence type="predicted"/>